<feature type="compositionally biased region" description="Low complexity" evidence="1">
    <location>
        <begin position="57"/>
        <end position="73"/>
    </location>
</feature>
<dbReference type="InterPro" id="IPR013783">
    <property type="entry name" value="Ig-like_fold"/>
</dbReference>
<dbReference type="InterPro" id="IPR042495">
    <property type="entry name" value="PDGFRL"/>
</dbReference>
<dbReference type="InterPro" id="IPR036179">
    <property type="entry name" value="Ig-like_dom_sf"/>
</dbReference>
<keyword evidence="3" id="KW-0732">Signal</keyword>
<keyword evidence="4" id="KW-0675">Receptor</keyword>
<comment type="caution">
    <text evidence="4">The sequence shown here is derived from an EMBL/GenBank/DDBJ whole genome shotgun (WGS) entry which is preliminary data.</text>
</comment>
<dbReference type="PANTHER" id="PTHR15360:SF4">
    <property type="entry name" value="PROTEIN KINASE DOMAIN-CONTAINING PROTEIN"/>
    <property type="match status" value="1"/>
</dbReference>
<name>A0A226EDV8_FOLCA</name>
<feature type="signal peptide" evidence="3">
    <location>
        <begin position="1"/>
        <end position="27"/>
    </location>
</feature>
<gene>
    <name evidence="4" type="ORF">Fcan01_10072</name>
</gene>
<dbReference type="OrthoDB" id="9864753at2759"/>
<evidence type="ECO:0000256" key="2">
    <source>
        <dbReference type="SAM" id="Phobius"/>
    </source>
</evidence>
<organism evidence="4 5">
    <name type="scientific">Folsomia candida</name>
    <name type="common">Springtail</name>
    <dbReference type="NCBI Taxonomy" id="158441"/>
    <lineage>
        <taxon>Eukaryota</taxon>
        <taxon>Metazoa</taxon>
        <taxon>Ecdysozoa</taxon>
        <taxon>Arthropoda</taxon>
        <taxon>Hexapoda</taxon>
        <taxon>Collembola</taxon>
        <taxon>Entomobryomorpha</taxon>
        <taxon>Isotomoidea</taxon>
        <taxon>Isotomidae</taxon>
        <taxon>Proisotominae</taxon>
        <taxon>Folsomia</taxon>
    </lineage>
</organism>
<feature type="transmembrane region" description="Helical" evidence="2">
    <location>
        <begin position="887"/>
        <end position="910"/>
    </location>
</feature>
<evidence type="ECO:0000313" key="5">
    <source>
        <dbReference type="Proteomes" id="UP000198287"/>
    </source>
</evidence>
<dbReference type="OMA" id="KFQIARE"/>
<keyword evidence="2" id="KW-1133">Transmembrane helix</keyword>
<accession>A0A226EDV8</accession>
<keyword evidence="5" id="KW-1185">Reference proteome</keyword>
<dbReference type="PANTHER" id="PTHR15360">
    <property type="entry name" value="PLATELET-DERIVED GROWTH FACTOR RECEPTOR LIKE"/>
    <property type="match status" value="1"/>
</dbReference>
<evidence type="ECO:0000313" key="4">
    <source>
        <dbReference type="EMBL" id="OXA55324.1"/>
    </source>
</evidence>
<sequence>MWNRAQITSSCCIILVVVFTSVQNSGSVMVVTGSKLLLDCPGMDENPVISVKGSGTGDNSPSSSSSSSSSTSTRGGGAGFSSSVEVGGDKSDEAWDRFRPMLLKCKAAYPITWDFMGSKPPDLSVETIVEVDNVLTPTKRCFYSNLKVLASGYTGKESRTGNYTCKSFDGQKKASIYRFAHDGTSIFNTRKTMEAKVIVRGGVAQVFIPCTANIPNLNATVLRIQDENKNVTFVSLDANSIEQKYDPKVGFFLRSKNVTALSGKFVCSGTYRNETEVVEITVAPPTDFIVSPTKQHQTFRNSRISVSCRANEPVEMRLNNTNVKVQQHLQELMYKTDSLKYGAMGEVFTHPKQEVLKGEISCVKKLTGEVLYTWKYDTDYMCTCNWTLKPDLFKTTRFFFLLDRTLRGTIRAFGLNTEGDSYYMNLPTPRGELSCTSPKSAKVNMTYIACENPVECQIKSAFLNWFDFDHRAYAMESAFSDEDGEDAANQTTISQGYIRSGIIKCGVEDYITTKIAIANLDTLYIDSIPMKNLVRIIAPESNVFVGDKMLFTCIYEKFQIAREAKFAVQYKNGTINFLEIDKMDDRYSFDLEKYQRTSYITIDSPDISSLLCFVPVWNSTQWKNTSLPLNVSTASPITSDSPLNCPTDSSPIIILQRNSTISSRRVRVPHLVSNTTISLYNPVSEIQLICRANYPIQWVYNDVPLNTSKIGKVPCSQSSSMKKVYEAILHIDPLKKEGTGNYSCRKTFAVVPQSYVYVYAVGDGDATFVNEGRHMQVVKHTDDPNQKVILPCQVSNPEAKPYLFLDHEDSEKIQRLDFSEELQYDPRSGFELDLSLAPEPVTTFICSMSSNASSFGVLITLRKQDGIFAAGASGGSGSYKDSQSNGMLIGVTVILLILVIVLTSGLYLMYKKCQEATSKTADVSQLGNTTGFSSYDDVRIQADDRENIVGDGTYNRFN</sequence>
<dbReference type="Gene3D" id="2.60.40.10">
    <property type="entry name" value="Immunoglobulins"/>
    <property type="match status" value="3"/>
</dbReference>
<evidence type="ECO:0000256" key="3">
    <source>
        <dbReference type="SAM" id="SignalP"/>
    </source>
</evidence>
<feature type="region of interest" description="Disordered" evidence="1">
    <location>
        <begin position="48"/>
        <end position="89"/>
    </location>
</feature>
<dbReference type="AlphaFoldDB" id="A0A226EDV8"/>
<dbReference type="SUPFAM" id="SSF48726">
    <property type="entry name" value="Immunoglobulin"/>
    <property type="match status" value="1"/>
</dbReference>
<evidence type="ECO:0000256" key="1">
    <source>
        <dbReference type="SAM" id="MobiDB-lite"/>
    </source>
</evidence>
<keyword evidence="2" id="KW-0472">Membrane</keyword>
<reference evidence="4 5" key="1">
    <citation type="submission" date="2015-12" db="EMBL/GenBank/DDBJ databases">
        <title>The genome of Folsomia candida.</title>
        <authorList>
            <person name="Faddeeva A."/>
            <person name="Derks M.F."/>
            <person name="Anvar Y."/>
            <person name="Smit S."/>
            <person name="Van Straalen N."/>
            <person name="Roelofs D."/>
        </authorList>
    </citation>
    <scope>NUCLEOTIDE SEQUENCE [LARGE SCALE GENOMIC DNA]</scope>
    <source>
        <strain evidence="4 5">VU population</strain>
        <tissue evidence="4">Whole body</tissue>
    </source>
</reference>
<protein>
    <submittedName>
        <fullName evidence="4">Vascular endothelial growth factor receptor 2</fullName>
    </submittedName>
</protein>
<keyword evidence="2" id="KW-0812">Transmembrane</keyword>
<feature type="chain" id="PRO_5012895142" evidence="3">
    <location>
        <begin position="28"/>
        <end position="958"/>
    </location>
</feature>
<proteinExistence type="predicted"/>
<dbReference type="Proteomes" id="UP000198287">
    <property type="component" value="Unassembled WGS sequence"/>
</dbReference>
<dbReference type="EMBL" id="LNIX01000004">
    <property type="protein sequence ID" value="OXA55324.1"/>
    <property type="molecule type" value="Genomic_DNA"/>
</dbReference>